<feature type="transmembrane region" description="Helical" evidence="2">
    <location>
        <begin position="280"/>
        <end position="299"/>
    </location>
</feature>
<dbReference type="EMBL" id="MU006564">
    <property type="protein sequence ID" value="KAF2750116.1"/>
    <property type="molecule type" value="Genomic_DNA"/>
</dbReference>
<feature type="region of interest" description="Disordered" evidence="1">
    <location>
        <begin position="473"/>
        <end position="505"/>
    </location>
</feature>
<reference evidence="3" key="1">
    <citation type="journal article" date="2020" name="Stud. Mycol.">
        <title>101 Dothideomycetes genomes: a test case for predicting lifestyles and emergence of pathogens.</title>
        <authorList>
            <person name="Haridas S."/>
            <person name="Albert R."/>
            <person name="Binder M."/>
            <person name="Bloem J."/>
            <person name="Labutti K."/>
            <person name="Salamov A."/>
            <person name="Andreopoulos B."/>
            <person name="Baker S."/>
            <person name="Barry K."/>
            <person name="Bills G."/>
            <person name="Bluhm B."/>
            <person name="Cannon C."/>
            <person name="Castanera R."/>
            <person name="Culley D."/>
            <person name="Daum C."/>
            <person name="Ezra D."/>
            <person name="Gonzalez J."/>
            <person name="Henrissat B."/>
            <person name="Kuo A."/>
            <person name="Liang C."/>
            <person name="Lipzen A."/>
            <person name="Lutzoni F."/>
            <person name="Magnuson J."/>
            <person name="Mondo S."/>
            <person name="Nolan M."/>
            <person name="Ohm R."/>
            <person name="Pangilinan J."/>
            <person name="Park H.-J."/>
            <person name="Ramirez L."/>
            <person name="Alfaro M."/>
            <person name="Sun H."/>
            <person name="Tritt A."/>
            <person name="Yoshinaga Y."/>
            <person name="Zwiers L.-H."/>
            <person name="Turgeon B."/>
            <person name="Goodwin S."/>
            <person name="Spatafora J."/>
            <person name="Crous P."/>
            <person name="Grigoriev I."/>
        </authorList>
    </citation>
    <scope>NUCLEOTIDE SEQUENCE</scope>
    <source>
        <strain evidence="3">CBS 119925</strain>
    </source>
</reference>
<feature type="transmembrane region" description="Helical" evidence="2">
    <location>
        <begin position="39"/>
        <end position="55"/>
    </location>
</feature>
<evidence type="ECO:0000313" key="4">
    <source>
        <dbReference type="Proteomes" id="UP000799440"/>
    </source>
</evidence>
<keyword evidence="2" id="KW-0472">Membrane</keyword>
<feature type="transmembrane region" description="Helical" evidence="2">
    <location>
        <begin position="62"/>
        <end position="82"/>
    </location>
</feature>
<keyword evidence="2" id="KW-0812">Transmembrane</keyword>
<accession>A0A6A6VJY1</accession>
<sequence length="505" mass="54235">MPPLVSSPPTDGGAGDAEAVIRVVCAWPVSGQYGPGSRILYYVLVAACIQGRRYLWLRNTCLAIALVFPAVAALHALVLTAVHVNGAVDMDVYGALQFCTIGILAAPTTVRLSKTYQNAPGRNTIFLWTALVVAGLLSLVVEFYRANPIPCSYDDSGNPLPHAIKDFPFKNAHCSLQCSDETGPFSPMRGGAASNIYVIPAPDMLKFNTALVLAAACCIPAILSVAFTWIQILENNWTRRIGHVEADPDDKLITGTNGATIGTMKQVAEQARKRQNYIEVPLFVCAVLALVVFGELNFFSTQVRYETEPMASIGQWAPIAGTALAGFSSVYVVVAGEIEAREKHRAAQALSTQIVVDGSDEARSGPSDDIRRISTSRRAETGMTRLGDALHATVAQLSDAAHAKLDDSEFKRGPARNFPETPGEIHRNANLSVIRERYNPPRDPHGDVTPEFGPVRSRSPSFISVHLGLGISGINGSPGSPPLSTPARRDTLEVPSFPSPAFHRT</sequence>
<feature type="transmembrane region" description="Helical" evidence="2">
    <location>
        <begin position="210"/>
        <end position="230"/>
    </location>
</feature>
<dbReference type="OrthoDB" id="3021074at2759"/>
<keyword evidence="2" id="KW-1133">Transmembrane helix</keyword>
<keyword evidence="4" id="KW-1185">Reference proteome</keyword>
<evidence type="ECO:0000256" key="1">
    <source>
        <dbReference type="SAM" id="MobiDB-lite"/>
    </source>
</evidence>
<name>A0A6A6VJY1_9PLEO</name>
<feature type="transmembrane region" description="Helical" evidence="2">
    <location>
        <begin position="94"/>
        <end position="113"/>
    </location>
</feature>
<feature type="region of interest" description="Disordered" evidence="1">
    <location>
        <begin position="405"/>
        <end position="428"/>
    </location>
</feature>
<evidence type="ECO:0000256" key="2">
    <source>
        <dbReference type="SAM" id="Phobius"/>
    </source>
</evidence>
<feature type="transmembrane region" description="Helical" evidence="2">
    <location>
        <begin position="319"/>
        <end position="338"/>
    </location>
</feature>
<dbReference type="Proteomes" id="UP000799440">
    <property type="component" value="Unassembled WGS sequence"/>
</dbReference>
<protein>
    <submittedName>
        <fullName evidence="3">Uncharacterized protein</fullName>
    </submittedName>
</protein>
<feature type="transmembrane region" description="Helical" evidence="2">
    <location>
        <begin position="125"/>
        <end position="144"/>
    </location>
</feature>
<evidence type="ECO:0000313" key="3">
    <source>
        <dbReference type="EMBL" id="KAF2750116.1"/>
    </source>
</evidence>
<gene>
    <name evidence="3" type="ORF">M011DRAFT_492413</name>
</gene>
<proteinExistence type="predicted"/>
<dbReference type="AlphaFoldDB" id="A0A6A6VJY1"/>
<organism evidence="3 4">
    <name type="scientific">Sporormia fimetaria CBS 119925</name>
    <dbReference type="NCBI Taxonomy" id="1340428"/>
    <lineage>
        <taxon>Eukaryota</taxon>
        <taxon>Fungi</taxon>
        <taxon>Dikarya</taxon>
        <taxon>Ascomycota</taxon>
        <taxon>Pezizomycotina</taxon>
        <taxon>Dothideomycetes</taxon>
        <taxon>Pleosporomycetidae</taxon>
        <taxon>Pleosporales</taxon>
        <taxon>Sporormiaceae</taxon>
        <taxon>Sporormia</taxon>
    </lineage>
</organism>